<dbReference type="OMA" id="QENVITH"/>
<dbReference type="PANTHER" id="PTHR36193">
    <property type="entry name" value="PHISTB DOMAIN-CONTAINING RESA-LIKE PROTEIN 1"/>
    <property type="match status" value="1"/>
</dbReference>
<proteinExistence type="predicted"/>
<evidence type="ECO:0000256" key="2">
    <source>
        <dbReference type="SAM" id="Phobius"/>
    </source>
</evidence>
<dbReference type="Pfam" id="PF09687">
    <property type="entry name" value="PRESAN"/>
    <property type="match status" value="1"/>
</dbReference>
<accession>K6UCS8</accession>
<dbReference type="AlphaFoldDB" id="K6UCS8"/>
<evidence type="ECO:0000256" key="1">
    <source>
        <dbReference type="SAM" id="MobiDB-lite"/>
    </source>
</evidence>
<feature type="region of interest" description="Disordered" evidence="1">
    <location>
        <begin position="115"/>
        <end position="139"/>
    </location>
</feature>
<evidence type="ECO:0000259" key="3">
    <source>
        <dbReference type="Pfam" id="PF09687"/>
    </source>
</evidence>
<dbReference type="Gene3D" id="6.10.280.180">
    <property type="entry name" value="Plasmodium RESA, N-terminal helical domain"/>
    <property type="match status" value="1"/>
</dbReference>
<dbReference type="EMBL" id="DF157098">
    <property type="protein sequence ID" value="GAB65376.1"/>
    <property type="molecule type" value="Genomic_DNA"/>
</dbReference>
<feature type="domain" description="Plasmodium RESA N-terminal" evidence="3">
    <location>
        <begin position="179"/>
        <end position="303"/>
    </location>
</feature>
<dbReference type="Proteomes" id="UP000006319">
    <property type="component" value="Chromosome 6"/>
</dbReference>
<dbReference type="InterPro" id="IPR006526">
    <property type="entry name" value="Export_prot_PHISTa/b/c"/>
</dbReference>
<reference evidence="4 5" key="1">
    <citation type="journal article" date="2012" name="Nat. Genet.">
        <title>Plasmodium cynomolgi genome sequences provide insight into Plasmodium vivax and the monkey malaria clade.</title>
        <authorList>
            <person name="Tachibana S."/>
            <person name="Sullivan S.A."/>
            <person name="Kawai S."/>
            <person name="Nakamura S."/>
            <person name="Kim H.R."/>
            <person name="Goto N."/>
            <person name="Arisue N."/>
            <person name="Palacpac N.M.Q."/>
            <person name="Honma H."/>
            <person name="Yagi M."/>
            <person name="Tougan T."/>
            <person name="Katakai Y."/>
            <person name="Kaneko O."/>
            <person name="Mita T."/>
            <person name="Kita K."/>
            <person name="Yasutomi Y."/>
            <person name="Sutton P.L."/>
            <person name="Shakhbatyan R."/>
            <person name="Horii T."/>
            <person name="Yasunaga T."/>
            <person name="Barnwell J.W."/>
            <person name="Escalante A.A."/>
            <person name="Carlton J.M."/>
            <person name="Tanabe K."/>
        </authorList>
    </citation>
    <scope>NUCLEOTIDE SEQUENCE [LARGE SCALE GENOMIC DNA]</scope>
    <source>
        <strain evidence="4 5">B</strain>
    </source>
</reference>
<organism evidence="4 5">
    <name type="scientific">Plasmodium cynomolgi (strain B)</name>
    <dbReference type="NCBI Taxonomy" id="1120755"/>
    <lineage>
        <taxon>Eukaryota</taxon>
        <taxon>Sar</taxon>
        <taxon>Alveolata</taxon>
        <taxon>Apicomplexa</taxon>
        <taxon>Aconoidasida</taxon>
        <taxon>Haemosporida</taxon>
        <taxon>Plasmodiidae</taxon>
        <taxon>Plasmodium</taxon>
        <taxon>Plasmodium (Plasmodium)</taxon>
    </lineage>
</organism>
<sequence>MEMTNERGNPSSRKGSNRWGSSFFRILNIAFIGLLILAVEHGETYEKGKARRLACPNSSKTSPGGGGLSVTEENGSLFDSAQLENNNQNNNSSQDMYGLSQLLCRNNKRFIRNRKKEGRSAEFTNEGGSSTHTPSICWDDGVATTSSGEALEEAHDEIEPRRNRFIQKGYFEYMNHAQELSETEFIEKISNLGDYADPEEMSSIFYYVHTNERKKYFVMQENVITHWENLCHNYNVKEEFKNEQMRSLYEESTYFFLFKEKQFLKSFSKFVRFGRYNSRKFIDGLVSYKRLWKEYRRMVNNFCSAKLDEVLKAYWEENREEASQMRIQY</sequence>
<dbReference type="NCBIfam" id="TIGR01639">
    <property type="entry name" value="P_fal_TIGR01639"/>
    <property type="match status" value="1"/>
</dbReference>
<feature type="region of interest" description="Disordered" evidence="1">
    <location>
        <begin position="49"/>
        <end position="73"/>
    </location>
</feature>
<evidence type="ECO:0000313" key="5">
    <source>
        <dbReference type="Proteomes" id="UP000006319"/>
    </source>
</evidence>
<keyword evidence="2" id="KW-0472">Membrane</keyword>
<feature type="compositionally biased region" description="Polar residues" evidence="1">
    <location>
        <begin position="122"/>
        <end position="134"/>
    </location>
</feature>
<keyword evidence="5" id="KW-1185">Reference proteome</keyword>
<dbReference type="VEuPathDB" id="PlasmoDB:PCYB_061080"/>
<gene>
    <name evidence="4" type="ORF">PCYB_061080</name>
</gene>
<dbReference type="InterPro" id="IPR044885">
    <property type="entry name" value="PRESA_N_sf"/>
</dbReference>
<dbReference type="PhylomeDB" id="K6UCS8"/>
<protein>
    <submittedName>
        <fullName evidence="4">Phist protein</fullName>
    </submittedName>
</protein>
<dbReference type="PANTHER" id="PTHR36193:SF23">
    <property type="entry name" value="PHISTB DOMAIN-CONTAINING RESA-LIKE PROTEIN 1"/>
    <property type="match status" value="1"/>
</dbReference>
<dbReference type="GeneID" id="14691847"/>
<dbReference type="KEGG" id="pcy:PCYB_061080"/>
<keyword evidence="2" id="KW-0812">Transmembrane</keyword>
<evidence type="ECO:0000313" key="4">
    <source>
        <dbReference type="EMBL" id="GAB65376.1"/>
    </source>
</evidence>
<name>K6UCS8_PLACD</name>
<keyword evidence="2" id="KW-1133">Transmembrane helix</keyword>
<dbReference type="InterPro" id="IPR019111">
    <property type="entry name" value="PRESA_N"/>
</dbReference>
<feature type="transmembrane region" description="Helical" evidence="2">
    <location>
        <begin position="20"/>
        <end position="39"/>
    </location>
</feature>
<dbReference type="OrthoDB" id="382597at2759"/>
<dbReference type="RefSeq" id="XP_004221323.1">
    <property type="nucleotide sequence ID" value="XM_004221275.1"/>
</dbReference>